<proteinExistence type="predicted"/>
<keyword evidence="2" id="KW-1185">Reference proteome</keyword>
<dbReference type="AlphaFoldDB" id="A0A1J8PFF9"/>
<name>A0A1J8PFF9_9AGAM</name>
<evidence type="ECO:0000313" key="1">
    <source>
        <dbReference type="EMBL" id="OJA07990.1"/>
    </source>
</evidence>
<organism evidence="1 2">
    <name type="scientific">Rhizopogon vesiculosus</name>
    <dbReference type="NCBI Taxonomy" id="180088"/>
    <lineage>
        <taxon>Eukaryota</taxon>
        <taxon>Fungi</taxon>
        <taxon>Dikarya</taxon>
        <taxon>Basidiomycota</taxon>
        <taxon>Agaricomycotina</taxon>
        <taxon>Agaricomycetes</taxon>
        <taxon>Agaricomycetidae</taxon>
        <taxon>Boletales</taxon>
        <taxon>Suillineae</taxon>
        <taxon>Rhizopogonaceae</taxon>
        <taxon>Rhizopogon</taxon>
    </lineage>
</organism>
<reference evidence="1 2" key="1">
    <citation type="submission" date="2016-03" db="EMBL/GenBank/DDBJ databases">
        <title>Comparative genomics of the ectomycorrhizal sister species Rhizopogon vinicolor and Rhizopogon vesiculosus (Basidiomycota: Boletales) reveals a divergence of the mating type B locus.</title>
        <authorList>
            <person name="Mujic A.B."/>
            <person name="Kuo A."/>
            <person name="Tritt A."/>
            <person name="Lipzen A."/>
            <person name="Chen C."/>
            <person name="Johnson J."/>
            <person name="Sharma A."/>
            <person name="Barry K."/>
            <person name="Grigoriev I.V."/>
            <person name="Spatafora J.W."/>
        </authorList>
    </citation>
    <scope>NUCLEOTIDE SEQUENCE [LARGE SCALE GENOMIC DNA]</scope>
    <source>
        <strain evidence="1 2">AM-OR11-056</strain>
    </source>
</reference>
<sequence length="18" mass="1938">MKLRGLAPLIGPLVSCRN</sequence>
<dbReference type="EMBL" id="LVVM01006478">
    <property type="protein sequence ID" value="OJA07990.1"/>
    <property type="molecule type" value="Genomic_DNA"/>
</dbReference>
<comment type="caution">
    <text evidence="1">The sequence shown here is derived from an EMBL/GenBank/DDBJ whole genome shotgun (WGS) entry which is preliminary data.</text>
</comment>
<gene>
    <name evidence="1" type="ORF">AZE42_01070</name>
</gene>
<protein>
    <submittedName>
        <fullName evidence="1">Uncharacterized protein</fullName>
    </submittedName>
</protein>
<dbReference type="Proteomes" id="UP000183567">
    <property type="component" value="Unassembled WGS sequence"/>
</dbReference>
<accession>A0A1J8PFF9</accession>
<evidence type="ECO:0000313" key="2">
    <source>
        <dbReference type="Proteomes" id="UP000183567"/>
    </source>
</evidence>